<dbReference type="AlphaFoldDB" id="X1U8Y7"/>
<comment type="caution">
    <text evidence="1">The sequence shown here is derived from an EMBL/GenBank/DDBJ whole genome shotgun (WGS) entry which is preliminary data.</text>
</comment>
<protein>
    <submittedName>
        <fullName evidence="1">Uncharacterized protein</fullName>
    </submittedName>
</protein>
<organism evidence="1">
    <name type="scientific">marine sediment metagenome</name>
    <dbReference type="NCBI Taxonomy" id="412755"/>
    <lineage>
        <taxon>unclassified sequences</taxon>
        <taxon>metagenomes</taxon>
        <taxon>ecological metagenomes</taxon>
    </lineage>
</organism>
<name>X1U8Y7_9ZZZZ</name>
<sequence>MPMPKWYKKEKEKEKIDSPFFKGDTLGAKFGNTLISLYK</sequence>
<evidence type="ECO:0000313" key="1">
    <source>
        <dbReference type="EMBL" id="GAI88794.1"/>
    </source>
</evidence>
<gene>
    <name evidence="1" type="ORF">S12H4_37914</name>
</gene>
<proteinExistence type="predicted"/>
<reference evidence="1" key="1">
    <citation type="journal article" date="2014" name="Front. Microbiol.">
        <title>High frequency of phylogenetically diverse reductive dehalogenase-homologous genes in deep subseafloor sedimentary metagenomes.</title>
        <authorList>
            <person name="Kawai M."/>
            <person name="Futagami T."/>
            <person name="Toyoda A."/>
            <person name="Takaki Y."/>
            <person name="Nishi S."/>
            <person name="Hori S."/>
            <person name="Arai W."/>
            <person name="Tsubouchi T."/>
            <person name="Morono Y."/>
            <person name="Uchiyama I."/>
            <person name="Ito T."/>
            <person name="Fujiyama A."/>
            <person name="Inagaki F."/>
            <person name="Takami H."/>
        </authorList>
    </citation>
    <scope>NUCLEOTIDE SEQUENCE</scope>
    <source>
        <strain evidence="1">Expedition CK06-06</strain>
    </source>
</reference>
<dbReference type="EMBL" id="BARW01022769">
    <property type="protein sequence ID" value="GAI88794.1"/>
    <property type="molecule type" value="Genomic_DNA"/>
</dbReference>
<accession>X1U8Y7</accession>
<feature type="non-terminal residue" evidence="1">
    <location>
        <position position="39"/>
    </location>
</feature>